<dbReference type="PROSITE" id="PS50158">
    <property type="entry name" value="ZF_CCHC"/>
    <property type="match status" value="1"/>
</dbReference>
<dbReference type="Gene3D" id="4.10.60.10">
    <property type="entry name" value="Zinc finger, CCHC-type"/>
    <property type="match status" value="1"/>
</dbReference>
<keyword evidence="1" id="KW-0863">Zinc-finger</keyword>
<feature type="region of interest" description="Disordered" evidence="2">
    <location>
        <begin position="84"/>
        <end position="145"/>
    </location>
</feature>
<evidence type="ECO:0000259" key="3">
    <source>
        <dbReference type="PROSITE" id="PS50158"/>
    </source>
</evidence>
<dbReference type="InterPro" id="IPR036875">
    <property type="entry name" value="Znf_CCHC_sf"/>
</dbReference>
<protein>
    <recommendedName>
        <fullName evidence="3">CCHC-type domain-containing protein</fullName>
    </recommendedName>
</protein>
<organism evidence="4 5">
    <name type="scientific">Saponaria officinalis</name>
    <name type="common">Common soapwort</name>
    <name type="synonym">Lychnis saponaria</name>
    <dbReference type="NCBI Taxonomy" id="3572"/>
    <lineage>
        <taxon>Eukaryota</taxon>
        <taxon>Viridiplantae</taxon>
        <taxon>Streptophyta</taxon>
        <taxon>Embryophyta</taxon>
        <taxon>Tracheophyta</taxon>
        <taxon>Spermatophyta</taxon>
        <taxon>Magnoliopsida</taxon>
        <taxon>eudicotyledons</taxon>
        <taxon>Gunneridae</taxon>
        <taxon>Pentapetalae</taxon>
        <taxon>Caryophyllales</taxon>
        <taxon>Caryophyllaceae</taxon>
        <taxon>Caryophylleae</taxon>
        <taxon>Saponaria</taxon>
    </lineage>
</organism>
<evidence type="ECO:0000313" key="5">
    <source>
        <dbReference type="Proteomes" id="UP001443914"/>
    </source>
</evidence>
<keyword evidence="1" id="KW-0479">Metal-binding</keyword>
<dbReference type="Proteomes" id="UP001443914">
    <property type="component" value="Unassembled WGS sequence"/>
</dbReference>
<dbReference type="InterPro" id="IPR001878">
    <property type="entry name" value="Znf_CCHC"/>
</dbReference>
<feature type="compositionally biased region" description="Basic and acidic residues" evidence="2">
    <location>
        <begin position="85"/>
        <end position="101"/>
    </location>
</feature>
<evidence type="ECO:0000256" key="1">
    <source>
        <dbReference type="PROSITE-ProRule" id="PRU00047"/>
    </source>
</evidence>
<dbReference type="AlphaFoldDB" id="A0AAW1GNX8"/>
<feature type="compositionally biased region" description="Acidic residues" evidence="2">
    <location>
        <begin position="124"/>
        <end position="145"/>
    </location>
</feature>
<keyword evidence="1" id="KW-0862">Zinc</keyword>
<dbReference type="EMBL" id="JBDFQZ010000014">
    <property type="protein sequence ID" value="KAK9666588.1"/>
    <property type="molecule type" value="Genomic_DNA"/>
</dbReference>
<keyword evidence="5" id="KW-1185">Reference proteome</keyword>
<gene>
    <name evidence="4" type="ORF">RND81_14G196100</name>
</gene>
<sequence>MEYLIQKLREIKLDVKRKRNNDVNKKDKAKEMEKYVGCTIPTTVTIQPPKRSKNKVSGKRIESEVQKALEQHTKKPRYCKICGGRGHDSRNCKGNTEEKGSFHKPRYCKNCGGQGHDSQNCNENVDDTYEDNDQSYNDSDDDGKS</sequence>
<evidence type="ECO:0000313" key="4">
    <source>
        <dbReference type="EMBL" id="KAK9666588.1"/>
    </source>
</evidence>
<dbReference type="GO" id="GO:0003676">
    <property type="term" value="F:nucleic acid binding"/>
    <property type="evidence" value="ECO:0007669"/>
    <property type="project" value="InterPro"/>
</dbReference>
<reference evidence="4" key="1">
    <citation type="submission" date="2024-03" db="EMBL/GenBank/DDBJ databases">
        <title>WGS assembly of Saponaria officinalis var. Norfolk2.</title>
        <authorList>
            <person name="Jenkins J."/>
            <person name="Shu S."/>
            <person name="Grimwood J."/>
            <person name="Barry K."/>
            <person name="Goodstein D."/>
            <person name="Schmutz J."/>
            <person name="Leebens-Mack J."/>
            <person name="Osbourn A."/>
        </authorList>
    </citation>
    <scope>NUCLEOTIDE SEQUENCE [LARGE SCALE GENOMIC DNA]</scope>
    <source>
        <strain evidence="4">JIC</strain>
    </source>
</reference>
<accession>A0AAW1GNX8</accession>
<evidence type="ECO:0000256" key="2">
    <source>
        <dbReference type="SAM" id="MobiDB-lite"/>
    </source>
</evidence>
<dbReference type="GO" id="GO:0008270">
    <property type="term" value="F:zinc ion binding"/>
    <property type="evidence" value="ECO:0007669"/>
    <property type="project" value="UniProtKB-KW"/>
</dbReference>
<comment type="caution">
    <text evidence="4">The sequence shown here is derived from an EMBL/GenBank/DDBJ whole genome shotgun (WGS) entry which is preliminary data.</text>
</comment>
<dbReference type="SUPFAM" id="SSF57756">
    <property type="entry name" value="Retrovirus zinc finger-like domains"/>
    <property type="match status" value="1"/>
</dbReference>
<feature type="domain" description="CCHC-type" evidence="3">
    <location>
        <begin position="108"/>
        <end position="123"/>
    </location>
</feature>
<proteinExistence type="predicted"/>
<name>A0AAW1GNX8_SAPOF</name>